<organism evidence="4 5">
    <name type="scientific">Embleya scabrispora</name>
    <dbReference type="NCBI Taxonomy" id="159449"/>
    <lineage>
        <taxon>Bacteria</taxon>
        <taxon>Bacillati</taxon>
        <taxon>Actinomycetota</taxon>
        <taxon>Actinomycetes</taxon>
        <taxon>Kitasatosporales</taxon>
        <taxon>Streptomycetaceae</taxon>
        <taxon>Embleya</taxon>
    </lineage>
</organism>
<name>A0A1T3P4W3_9ACTN</name>
<dbReference type="STRING" id="159449.B4N89_27065"/>
<dbReference type="Proteomes" id="UP000190037">
    <property type="component" value="Unassembled WGS sequence"/>
</dbReference>
<keyword evidence="5" id="KW-1185">Reference proteome</keyword>
<feature type="region of interest" description="Disordered" evidence="3">
    <location>
        <begin position="161"/>
        <end position="198"/>
    </location>
</feature>
<dbReference type="EMBL" id="MWQN01000001">
    <property type="protein sequence ID" value="OPC84103.1"/>
    <property type="molecule type" value="Genomic_DNA"/>
</dbReference>
<dbReference type="InterPro" id="IPR001559">
    <property type="entry name" value="Phosphotriesterase"/>
</dbReference>
<dbReference type="Pfam" id="PF02126">
    <property type="entry name" value="PTE"/>
    <property type="match status" value="1"/>
</dbReference>
<dbReference type="GO" id="GO:0016787">
    <property type="term" value="F:hydrolase activity"/>
    <property type="evidence" value="ECO:0007669"/>
    <property type="project" value="UniProtKB-KW"/>
</dbReference>
<protein>
    <submittedName>
        <fullName evidence="4">Uncharacterized protein</fullName>
    </submittedName>
</protein>
<dbReference type="InterPro" id="IPR032466">
    <property type="entry name" value="Metal_Hydrolase"/>
</dbReference>
<comment type="caution">
    <text evidence="4">The sequence shown here is derived from an EMBL/GenBank/DDBJ whole genome shotgun (WGS) entry which is preliminary data.</text>
</comment>
<dbReference type="AlphaFoldDB" id="A0A1T3P4W3"/>
<dbReference type="GO" id="GO:0008270">
    <property type="term" value="F:zinc ion binding"/>
    <property type="evidence" value="ECO:0007669"/>
    <property type="project" value="InterPro"/>
</dbReference>
<sequence>MPSGGAQLRRSDEWVRHEVTTGWRGRRLGRRIPRPDHLERQVHGGIRDTTILPGTIGETGTLAYFHDAEQHTIRAAARAGARTCTTVDVHTTAPDMHALRITRVCEREGLAPSRLYFSHRDEVLGLGYHRQVLEQGSTIGSDTRTIDQLVLNHDDHVTLRPEAPVESVAPTSRPRGLAATPVQTALHSRGRGPFAREP</sequence>
<evidence type="ECO:0000313" key="4">
    <source>
        <dbReference type="EMBL" id="OPC84103.1"/>
    </source>
</evidence>
<dbReference type="PANTHER" id="PTHR10819">
    <property type="entry name" value="PHOSPHOTRIESTERASE-RELATED"/>
    <property type="match status" value="1"/>
</dbReference>
<keyword evidence="1" id="KW-0479">Metal-binding</keyword>
<keyword evidence="2" id="KW-0378">Hydrolase</keyword>
<dbReference type="Gene3D" id="3.20.20.140">
    <property type="entry name" value="Metal-dependent hydrolases"/>
    <property type="match status" value="1"/>
</dbReference>
<reference evidence="4 5" key="1">
    <citation type="submission" date="2017-03" db="EMBL/GenBank/DDBJ databases">
        <title>Draft genome sequence of Streptomyces scabrisporus NF3, endophyte isolated from Amphipterygium adstringens.</title>
        <authorList>
            <person name="Vazquez M."/>
            <person name="Ceapa C.D."/>
            <person name="Rodriguez Luna D."/>
            <person name="Sanchez Esquivel S."/>
        </authorList>
    </citation>
    <scope>NUCLEOTIDE SEQUENCE [LARGE SCALE GENOMIC DNA]</scope>
    <source>
        <strain evidence="4 5">NF3</strain>
    </source>
</reference>
<proteinExistence type="predicted"/>
<dbReference type="PANTHER" id="PTHR10819:SF3">
    <property type="entry name" value="PHOSPHOTRIESTERASE-RELATED PROTEIN"/>
    <property type="match status" value="1"/>
</dbReference>
<evidence type="ECO:0000256" key="1">
    <source>
        <dbReference type="ARBA" id="ARBA00022723"/>
    </source>
</evidence>
<evidence type="ECO:0000256" key="2">
    <source>
        <dbReference type="ARBA" id="ARBA00022801"/>
    </source>
</evidence>
<gene>
    <name evidence="4" type="ORF">B4N89_27065</name>
</gene>
<evidence type="ECO:0000313" key="5">
    <source>
        <dbReference type="Proteomes" id="UP000190037"/>
    </source>
</evidence>
<accession>A0A1T3P4W3</accession>
<evidence type="ECO:0000256" key="3">
    <source>
        <dbReference type="SAM" id="MobiDB-lite"/>
    </source>
</evidence>
<dbReference type="SUPFAM" id="SSF51556">
    <property type="entry name" value="Metallo-dependent hydrolases"/>
    <property type="match status" value="1"/>
</dbReference>